<keyword evidence="3" id="KW-1185">Reference proteome</keyword>
<protein>
    <submittedName>
        <fullName evidence="2">Uncharacterized protein</fullName>
    </submittedName>
</protein>
<dbReference type="EMBL" id="JAWHQM010000032">
    <property type="protein sequence ID" value="KAK5633470.1"/>
    <property type="molecule type" value="Genomic_DNA"/>
</dbReference>
<organism evidence="2 3">
    <name type="scientific">Xylaria bambusicola</name>
    <dbReference type="NCBI Taxonomy" id="326684"/>
    <lineage>
        <taxon>Eukaryota</taxon>
        <taxon>Fungi</taxon>
        <taxon>Dikarya</taxon>
        <taxon>Ascomycota</taxon>
        <taxon>Pezizomycotina</taxon>
        <taxon>Sordariomycetes</taxon>
        <taxon>Xylariomycetidae</taxon>
        <taxon>Xylariales</taxon>
        <taxon>Xylariaceae</taxon>
        <taxon>Xylaria</taxon>
    </lineage>
</organism>
<name>A0AAN7Z1D4_9PEZI</name>
<feature type="region of interest" description="Disordered" evidence="1">
    <location>
        <begin position="24"/>
        <end position="68"/>
    </location>
</feature>
<reference evidence="2 3" key="1">
    <citation type="submission" date="2023-10" db="EMBL/GenBank/DDBJ databases">
        <title>Draft genome sequence of Xylaria bambusicola isolate GMP-LS, the root and basal stem rot pathogen of sugarcane in Indonesia.</title>
        <authorList>
            <person name="Selvaraj P."/>
            <person name="Muralishankar V."/>
            <person name="Muruganantham S."/>
            <person name="Sp S."/>
            <person name="Haryani S."/>
            <person name="Lau K.J.X."/>
            <person name="Naqvi N.I."/>
        </authorList>
    </citation>
    <scope>NUCLEOTIDE SEQUENCE [LARGE SCALE GENOMIC DNA]</scope>
    <source>
        <strain evidence="2">GMP-LS</strain>
    </source>
</reference>
<dbReference type="AlphaFoldDB" id="A0AAN7Z1D4"/>
<gene>
    <name evidence="2" type="ORF">RRF57_009184</name>
</gene>
<feature type="compositionally biased region" description="Basic residues" evidence="1">
    <location>
        <begin position="32"/>
        <end position="47"/>
    </location>
</feature>
<evidence type="ECO:0000313" key="2">
    <source>
        <dbReference type="EMBL" id="KAK5633470.1"/>
    </source>
</evidence>
<sequence>MAEFSHPFEDSSSQWAPVRLHNLTSRGTNSNKKLHLHPHRHRHKPRGNRTTTSYESSKSDKVQPHYTHPTAASIGRSFSASHKSHINPVATDPAYITRLWRNVMAYNTETQSSKGERRQGTRGKKALSITETTTSTVLTSVSRRELSWSTPSRKAPAAKVGDFDFQETVLASYGITIDREYLSNSMYDHLNLSELKLAEDRMGRWDHYQSTFKVNIWLKPEPERLVRIQEEYDAMKGFACNEAEYQFYALSEILLNQRRWPEMLDGDSKSLEPVRMVELGQKPSPNTIKWQAPLRIFDTAFGKQYEWDIRPDCAYYISLLAFEESLRPSVQKFVSVFQERALSPYLRVQKGLRARSQSSKSGCRCVFVSVI</sequence>
<dbReference type="Proteomes" id="UP001305414">
    <property type="component" value="Unassembled WGS sequence"/>
</dbReference>
<proteinExistence type="predicted"/>
<accession>A0AAN7Z1D4</accession>
<evidence type="ECO:0000313" key="3">
    <source>
        <dbReference type="Proteomes" id="UP001305414"/>
    </source>
</evidence>
<comment type="caution">
    <text evidence="2">The sequence shown here is derived from an EMBL/GenBank/DDBJ whole genome shotgun (WGS) entry which is preliminary data.</text>
</comment>
<evidence type="ECO:0000256" key="1">
    <source>
        <dbReference type="SAM" id="MobiDB-lite"/>
    </source>
</evidence>